<evidence type="ECO:0000256" key="1">
    <source>
        <dbReference type="ARBA" id="ARBA00023015"/>
    </source>
</evidence>
<dbReference type="Gene3D" id="1.10.10.60">
    <property type="entry name" value="Homeodomain-like"/>
    <property type="match status" value="1"/>
</dbReference>
<organism evidence="5">
    <name type="scientific">Marivirga arenosa</name>
    <dbReference type="NCBI Taxonomy" id="3059076"/>
    <lineage>
        <taxon>Bacteria</taxon>
        <taxon>Pseudomonadati</taxon>
        <taxon>Bacteroidota</taxon>
        <taxon>Cytophagia</taxon>
        <taxon>Cytophagales</taxon>
        <taxon>Marivirgaceae</taxon>
        <taxon>Marivirga</taxon>
    </lineage>
</organism>
<reference evidence="5" key="1">
    <citation type="submission" date="2023-08" db="EMBL/GenBank/DDBJ databases">
        <title>Comparative genomics and taxonomic characterization of three novel marine species of genus Marivirga.</title>
        <authorList>
            <person name="Muhammad N."/>
            <person name="Kim S.-G."/>
        </authorList>
    </citation>
    <scope>NUCLEOTIDE SEQUENCE</scope>
    <source>
        <strain evidence="5">BKB1-2</strain>
    </source>
</reference>
<keyword evidence="2" id="KW-0238">DNA-binding</keyword>
<dbReference type="InterPro" id="IPR009057">
    <property type="entry name" value="Homeodomain-like_sf"/>
</dbReference>
<protein>
    <submittedName>
        <fullName evidence="5">Helix-turn-helix domain-containing protein</fullName>
    </submittedName>
</protein>
<dbReference type="EMBL" id="CP129968">
    <property type="protein sequence ID" value="WNB17223.1"/>
    <property type="molecule type" value="Genomic_DNA"/>
</dbReference>
<dbReference type="GO" id="GO:0043565">
    <property type="term" value="F:sequence-specific DNA binding"/>
    <property type="evidence" value="ECO:0007669"/>
    <property type="project" value="InterPro"/>
</dbReference>
<evidence type="ECO:0000313" key="5">
    <source>
        <dbReference type="EMBL" id="WNB17223.1"/>
    </source>
</evidence>
<accession>A0AA51X519</accession>
<sequence length="266" mass="31347">MGIGRIYPEEPLSLYIKEIYHASFTNEDRIPVLDDCCHDLVIFREADARLYCAEFTEGIEINHHIFSISNISPPFSIEFPKSLNFITVKFQPWCNNLFFGGKWKPGINDVSQHFKPIFKTNDASEFFQMDDPFEVMQLKLKDYIKTFNLSGKQRLLKQIIELIYQQSGQLKVNDLEKRFELSRQYLNKLFKEEVQYSIKHFIGMVRVMNAVKIQLHNPKISMTKLAYDVGYYDQAHFVRDFQKVAGMSPKKFFNLNGAFFKRHKIN</sequence>
<keyword evidence="1" id="KW-0805">Transcription regulation</keyword>
<dbReference type="SUPFAM" id="SSF46689">
    <property type="entry name" value="Homeodomain-like"/>
    <property type="match status" value="1"/>
</dbReference>
<dbReference type="KEGG" id="marp:QYS47_33295"/>
<dbReference type="GO" id="GO:0003700">
    <property type="term" value="F:DNA-binding transcription factor activity"/>
    <property type="evidence" value="ECO:0007669"/>
    <property type="project" value="InterPro"/>
</dbReference>
<dbReference type="RefSeq" id="WP_322346617.1">
    <property type="nucleotide sequence ID" value="NZ_CP129968.2"/>
</dbReference>
<dbReference type="PROSITE" id="PS01124">
    <property type="entry name" value="HTH_ARAC_FAMILY_2"/>
    <property type="match status" value="1"/>
</dbReference>
<gene>
    <name evidence="5" type="ORF">QYS47_33295</name>
</gene>
<dbReference type="AlphaFoldDB" id="A0AA51X519"/>
<feature type="domain" description="HTH araC/xylS-type" evidence="4">
    <location>
        <begin position="154"/>
        <end position="255"/>
    </location>
</feature>
<evidence type="ECO:0000256" key="2">
    <source>
        <dbReference type="ARBA" id="ARBA00023125"/>
    </source>
</evidence>
<proteinExistence type="predicted"/>
<name>A0AA51X519_9BACT</name>
<dbReference type="SMART" id="SM00342">
    <property type="entry name" value="HTH_ARAC"/>
    <property type="match status" value="1"/>
</dbReference>
<dbReference type="Proteomes" id="UP001232019">
    <property type="component" value="Chromosome"/>
</dbReference>
<keyword evidence="3" id="KW-0804">Transcription</keyword>
<evidence type="ECO:0000259" key="4">
    <source>
        <dbReference type="PROSITE" id="PS01124"/>
    </source>
</evidence>
<dbReference type="InterPro" id="IPR018060">
    <property type="entry name" value="HTH_AraC"/>
</dbReference>
<dbReference type="Pfam" id="PF12833">
    <property type="entry name" value="HTH_18"/>
    <property type="match status" value="1"/>
</dbReference>
<evidence type="ECO:0000256" key="3">
    <source>
        <dbReference type="ARBA" id="ARBA00023163"/>
    </source>
</evidence>
<dbReference type="PANTHER" id="PTHR43280">
    <property type="entry name" value="ARAC-FAMILY TRANSCRIPTIONAL REGULATOR"/>
    <property type="match status" value="1"/>
</dbReference>
<dbReference type="PANTHER" id="PTHR43280:SF2">
    <property type="entry name" value="HTH-TYPE TRANSCRIPTIONAL REGULATOR EXSA"/>
    <property type="match status" value="1"/>
</dbReference>